<evidence type="ECO:0000313" key="3">
    <source>
        <dbReference type="Proteomes" id="UP001589647"/>
    </source>
</evidence>
<proteinExistence type="predicted"/>
<keyword evidence="3" id="KW-1185">Reference proteome</keyword>
<evidence type="ECO:0000313" key="2">
    <source>
        <dbReference type="EMBL" id="MFB9200920.1"/>
    </source>
</evidence>
<organism evidence="2 3">
    <name type="scientific">Nonomuraea spiralis</name>
    <dbReference type="NCBI Taxonomy" id="46182"/>
    <lineage>
        <taxon>Bacteria</taxon>
        <taxon>Bacillati</taxon>
        <taxon>Actinomycetota</taxon>
        <taxon>Actinomycetes</taxon>
        <taxon>Streptosporangiales</taxon>
        <taxon>Streptosporangiaceae</taxon>
        <taxon>Nonomuraea</taxon>
    </lineage>
</organism>
<feature type="compositionally biased region" description="Basic and acidic residues" evidence="1">
    <location>
        <begin position="54"/>
        <end position="71"/>
    </location>
</feature>
<dbReference type="Gene3D" id="1.10.1740.70">
    <property type="entry name" value="ChaB"/>
    <property type="match status" value="1"/>
</dbReference>
<dbReference type="InterPro" id="IPR009317">
    <property type="entry name" value="ChaB"/>
</dbReference>
<protein>
    <submittedName>
        <fullName evidence="2">ChaB family protein</fullName>
    </submittedName>
</protein>
<dbReference type="Proteomes" id="UP001589647">
    <property type="component" value="Unassembled WGS sequence"/>
</dbReference>
<gene>
    <name evidence="2" type="ORF">ACFFV7_06930</name>
</gene>
<dbReference type="EMBL" id="JBHMEI010000003">
    <property type="protein sequence ID" value="MFB9200920.1"/>
    <property type="molecule type" value="Genomic_DNA"/>
</dbReference>
<accession>A0ABV5IA34</accession>
<dbReference type="Pfam" id="PF06150">
    <property type="entry name" value="ChaB"/>
    <property type="match status" value="1"/>
</dbReference>
<comment type="caution">
    <text evidence="2">The sequence shown here is derived from an EMBL/GenBank/DDBJ whole genome shotgun (WGS) entry which is preliminary data.</text>
</comment>
<name>A0ABV5IA34_9ACTN</name>
<dbReference type="SUPFAM" id="SSF140376">
    <property type="entry name" value="ChaB-like"/>
    <property type="match status" value="1"/>
</dbReference>
<dbReference type="InterPro" id="IPR037205">
    <property type="entry name" value="ChaB_sf"/>
</dbReference>
<evidence type="ECO:0000256" key="1">
    <source>
        <dbReference type="SAM" id="MobiDB-lite"/>
    </source>
</evidence>
<feature type="compositionally biased region" description="Basic residues" evidence="1">
    <location>
        <begin position="152"/>
        <end position="161"/>
    </location>
</feature>
<feature type="compositionally biased region" description="Low complexity" evidence="1">
    <location>
        <begin position="123"/>
        <end position="151"/>
    </location>
</feature>
<dbReference type="RefSeq" id="WP_189646780.1">
    <property type="nucleotide sequence ID" value="NZ_BMRC01000003.1"/>
</dbReference>
<sequence length="161" mass="17321">MPAVIELPSTIKRSPKKAQNTWVKAHDSAVREYGEGRRAHMTAFAALKHSFEKVGDHWEPKEQKGPSDKGAARSGRTAEGVDANASKEHLQGVASRLGVVGRSRMTKTELVDAIKKANRRATTKAATKAMAKATPKAMAKATTKKATTTKATTKKATTKAR</sequence>
<reference evidence="2 3" key="1">
    <citation type="submission" date="2024-09" db="EMBL/GenBank/DDBJ databases">
        <authorList>
            <person name="Sun Q."/>
            <person name="Mori K."/>
        </authorList>
    </citation>
    <scope>NUCLEOTIDE SEQUENCE [LARGE SCALE GENOMIC DNA]</scope>
    <source>
        <strain evidence="2 3">CCM 3426</strain>
    </source>
</reference>
<feature type="region of interest" description="Disordered" evidence="1">
    <location>
        <begin position="54"/>
        <end position="90"/>
    </location>
</feature>
<feature type="region of interest" description="Disordered" evidence="1">
    <location>
        <begin position="122"/>
        <end position="161"/>
    </location>
</feature>